<name>A0A1D6HSQ1_MAIZE</name>
<feature type="compositionally biased region" description="Low complexity" evidence="1">
    <location>
        <begin position="7"/>
        <end position="24"/>
    </location>
</feature>
<dbReference type="AlphaFoldDB" id="A0A1D6HSQ1"/>
<accession>A0A1D6HSQ1</accession>
<dbReference type="InterPro" id="IPR008889">
    <property type="entry name" value="VQ"/>
</dbReference>
<feature type="compositionally biased region" description="Basic residues" evidence="1">
    <location>
        <begin position="61"/>
        <end position="71"/>
    </location>
</feature>
<organism evidence="2">
    <name type="scientific">Zea mays</name>
    <name type="common">Maize</name>
    <dbReference type="NCBI Taxonomy" id="4577"/>
    <lineage>
        <taxon>Eukaryota</taxon>
        <taxon>Viridiplantae</taxon>
        <taxon>Streptophyta</taxon>
        <taxon>Embryophyta</taxon>
        <taxon>Tracheophyta</taxon>
        <taxon>Spermatophyta</taxon>
        <taxon>Magnoliopsida</taxon>
        <taxon>Liliopsida</taxon>
        <taxon>Poales</taxon>
        <taxon>Poaceae</taxon>
        <taxon>PACMAD clade</taxon>
        <taxon>Panicoideae</taxon>
        <taxon>Andropogonodae</taxon>
        <taxon>Andropogoneae</taxon>
        <taxon>Tripsacinae</taxon>
        <taxon>Zea</taxon>
    </lineage>
</organism>
<dbReference type="InterPro" id="IPR039607">
    <property type="entry name" value="VQ_8/17/18/20/21/25"/>
</dbReference>
<sequence length="218" mass="22560">MMQQHNTTRSTSTTKLSSSSSSSSAMAAKGKRGVINLQGPRPPPLTILPSDTTSSSSSSPQHRRPAKRPRRVVNVSGSGSGSDDNVRAPPALAATPGPLILYEHTPKVIHVHADEFKALVQRLTGRQLTPPGRGGGGGQEAVIRPLPSQQTAGDDPLVLTLGHGQKHAALPPPLPVVDHHAPPVLLPSPGGAVGGLLLSPGSFLFSPTTMQAIQELIS</sequence>
<evidence type="ECO:0000256" key="1">
    <source>
        <dbReference type="SAM" id="MobiDB-lite"/>
    </source>
</evidence>
<dbReference type="PANTHER" id="PTHR33143:SF63">
    <property type="entry name" value="F16F4.1 PROTEIN"/>
    <property type="match status" value="1"/>
</dbReference>
<feature type="compositionally biased region" description="Low complexity" evidence="1">
    <location>
        <begin position="47"/>
        <end position="60"/>
    </location>
</feature>
<dbReference type="InParanoid" id="A0A1D6HSQ1"/>
<dbReference type="EMBL" id="CM007650">
    <property type="protein sequence ID" value="ONM51441.1"/>
    <property type="molecule type" value="Genomic_DNA"/>
</dbReference>
<proteinExistence type="predicted"/>
<dbReference type="OMA" id="VHADEFK"/>
<feature type="compositionally biased region" description="Low complexity" evidence="1">
    <location>
        <begin position="72"/>
        <end position="91"/>
    </location>
</feature>
<dbReference type="FunCoup" id="A0A1D6HSQ1">
    <property type="interactions" value="4"/>
</dbReference>
<evidence type="ECO:0000313" key="2">
    <source>
        <dbReference type="EMBL" id="ONM51441.1"/>
    </source>
</evidence>
<dbReference type="ExpressionAtlas" id="A0A1D6HSQ1">
    <property type="expression patterns" value="baseline"/>
</dbReference>
<dbReference type="STRING" id="4577.A0A1D6HSQ1"/>
<protein>
    <submittedName>
        <fullName evidence="2">Uncharacterized protein</fullName>
    </submittedName>
</protein>
<dbReference type="Pfam" id="PF05678">
    <property type="entry name" value="VQ"/>
    <property type="match status" value="1"/>
</dbReference>
<dbReference type="PANTHER" id="PTHR33143">
    <property type="entry name" value="F16F4.1 PROTEIN-RELATED"/>
    <property type="match status" value="1"/>
</dbReference>
<gene>
    <name evidence="2" type="ORF">ZEAMMB73_Zm00001d018845</name>
</gene>
<reference evidence="2" key="1">
    <citation type="submission" date="2015-12" db="EMBL/GenBank/DDBJ databases">
        <title>Update maize B73 reference genome by single molecule sequencing technologies.</title>
        <authorList>
            <consortium name="Maize Genome Sequencing Project"/>
            <person name="Ware D."/>
        </authorList>
    </citation>
    <scope>NUCLEOTIDE SEQUENCE [LARGE SCALE GENOMIC DNA]</scope>
    <source>
        <tissue evidence="2">Seedling</tissue>
    </source>
</reference>
<feature type="region of interest" description="Disordered" evidence="1">
    <location>
        <begin position="1"/>
        <end position="91"/>
    </location>
</feature>